<dbReference type="Gene3D" id="2.60.120.10">
    <property type="entry name" value="Jelly Rolls"/>
    <property type="match status" value="1"/>
</dbReference>
<dbReference type="Gene3D" id="1.10.287.630">
    <property type="entry name" value="Helix hairpin bin"/>
    <property type="match status" value="1"/>
</dbReference>
<accession>A0A7S2CPE1</accession>
<dbReference type="GO" id="GO:0003254">
    <property type="term" value="P:regulation of membrane depolarization"/>
    <property type="evidence" value="ECO:0007669"/>
    <property type="project" value="TreeGrafter"/>
</dbReference>
<protein>
    <recommendedName>
        <fullName evidence="2">Cyclic nucleotide-binding domain-containing protein</fullName>
    </recommendedName>
</protein>
<organism evidence="3">
    <name type="scientific">Haptolina brevifila</name>
    <dbReference type="NCBI Taxonomy" id="156173"/>
    <lineage>
        <taxon>Eukaryota</taxon>
        <taxon>Haptista</taxon>
        <taxon>Haptophyta</taxon>
        <taxon>Prymnesiophyceae</taxon>
        <taxon>Prymnesiales</taxon>
        <taxon>Prymnesiaceae</taxon>
        <taxon>Haptolina</taxon>
    </lineage>
</organism>
<dbReference type="Pfam" id="PF00027">
    <property type="entry name" value="cNMP_binding"/>
    <property type="match status" value="1"/>
</dbReference>
<dbReference type="EMBL" id="HBGU01019276">
    <property type="protein sequence ID" value="CAD9431642.1"/>
    <property type="molecule type" value="Transcribed_RNA"/>
</dbReference>
<evidence type="ECO:0000259" key="2">
    <source>
        <dbReference type="PROSITE" id="PS50042"/>
    </source>
</evidence>
<dbReference type="PANTHER" id="PTHR45689:SF5">
    <property type="entry name" value="I[[H]] CHANNEL, ISOFORM E"/>
    <property type="match status" value="1"/>
</dbReference>
<dbReference type="GO" id="GO:0098855">
    <property type="term" value="C:HCN channel complex"/>
    <property type="evidence" value="ECO:0007669"/>
    <property type="project" value="TreeGrafter"/>
</dbReference>
<keyword evidence="1" id="KW-0175">Coiled coil</keyword>
<dbReference type="PROSITE" id="PS50042">
    <property type="entry name" value="CNMP_BINDING_3"/>
    <property type="match status" value="1"/>
</dbReference>
<dbReference type="InterPro" id="IPR014710">
    <property type="entry name" value="RmlC-like_jellyroll"/>
</dbReference>
<dbReference type="SUPFAM" id="SSF51206">
    <property type="entry name" value="cAMP-binding domain-like"/>
    <property type="match status" value="1"/>
</dbReference>
<dbReference type="InterPro" id="IPR018490">
    <property type="entry name" value="cNMP-bd_dom_sf"/>
</dbReference>
<dbReference type="GO" id="GO:0005249">
    <property type="term" value="F:voltage-gated potassium channel activity"/>
    <property type="evidence" value="ECO:0007669"/>
    <property type="project" value="TreeGrafter"/>
</dbReference>
<reference evidence="3" key="1">
    <citation type="submission" date="2021-01" db="EMBL/GenBank/DDBJ databases">
        <authorList>
            <person name="Corre E."/>
            <person name="Pelletier E."/>
            <person name="Niang G."/>
            <person name="Scheremetjew M."/>
            <person name="Finn R."/>
            <person name="Kale V."/>
            <person name="Holt S."/>
            <person name="Cochrane G."/>
            <person name="Meng A."/>
            <person name="Brown T."/>
            <person name="Cohen L."/>
        </authorList>
    </citation>
    <scope>NUCLEOTIDE SEQUENCE</scope>
    <source>
        <strain evidence="3">UTEX LB 985</strain>
    </source>
</reference>
<dbReference type="GO" id="GO:0035725">
    <property type="term" value="P:sodium ion transmembrane transport"/>
    <property type="evidence" value="ECO:0007669"/>
    <property type="project" value="TreeGrafter"/>
</dbReference>
<sequence>MAEVNTFCKLHQMPRGLRDKVGTYFELMYRNTSFGGAVEMELLEKMTPSLQQRVWNHLLDSTVKQIDLFATVSHVSGGGGKLSKMFADPRMFHIGVYQKLAYVTYSPGERILSKGVYQPEDKLFFLRRGEIYAGTRKAIAKARQPLFSMAQLGAYCGERCLLEPPEPETADFEARTRCDIFCIVKADLIQLCAEQLVPAHRSKLATDLMDEMVRKADMQLEALRGIVSEGMGTAKEKDELERELEELEEKYEELQNKTAAEALPMIYGEVSFKRMDVVRTTHTAHAPPGERTTTFTAHAHAPSVAADHPVPGDQ</sequence>
<dbReference type="PANTHER" id="PTHR45689">
    <property type="entry name" value="I[[H]] CHANNEL, ISOFORM E"/>
    <property type="match status" value="1"/>
</dbReference>
<dbReference type="AlphaFoldDB" id="A0A7S2CPE1"/>
<gene>
    <name evidence="3" type="ORF">CBRE1094_LOCUS10510</name>
</gene>
<evidence type="ECO:0000313" key="3">
    <source>
        <dbReference type="EMBL" id="CAD9431642.1"/>
    </source>
</evidence>
<feature type="coiled-coil region" evidence="1">
    <location>
        <begin position="230"/>
        <end position="260"/>
    </location>
</feature>
<name>A0A7S2CPE1_9EUKA</name>
<proteinExistence type="predicted"/>
<dbReference type="InterPro" id="IPR051413">
    <property type="entry name" value="K/Na_HCN_channel"/>
</dbReference>
<dbReference type="CDD" id="cd00038">
    <property type="entry name" value="CAP_ED"/>
    <property type="match status" value="1"/>
</dbReference>
<feature type="domain" description="Cyclic nucleotide-binding" evidence="2">
    <location>
        <begin position="121"/>
        <end position="191"/>
    </location>
</feature>
<evidence type="ECO:0000256" key="1">
    <source>
        <dbReference type="SAM" id="Coils"/>
    </source>
</evidence>
<dbReference type="InterPro" id="IPR000595">
    <property type="entry name" value="cNMP-bd_dom"/>
</dbReference>